<dbReference type="InterPro" id="IPR052782">
    <property type="entry name" value="Oocyte-zygote_transition_reg"/>
</dbReference>
<feature type="signal peptide" evidence="2">
    <location>
        <begin position="1"/>
        <end position="17"/>
    </location>
</feature>
<feature type="compositionally biased region" description="Basic and acidic residues" evidence="1">
    <location>
        <begin position="31"/>
        <end position="42"/>
    </location>
</feature>
<dbReference type="PANTHER" id="PTHR46163:SF5">
    <property type="entry name" value="TYROSINE-PROTEIN PHOSPHATASE"/>
    <property type="match status" value="1"/>
</dbReference>
<dbReference type="InterPro" id="IPR003595">
    <property type="entry name" value="Tyr_Pase_cat"/>
</dbReference>
<dbReference type="PANTHER" id="PTHR46163">
    <property type="entry name" value="TYROSINE-PROTEIN PHOSPHATASE-RELATED"/>
    <property type="match status" value="1"/>
</dbReference>
<protein>
    <submittedName>
        <fullName evidence="5">Uncharacterized protein</fullName>
    </submittedName>
</protein>
<dbReference type="Proteomes" id="UP001177023">
    <property type="component" value="Unassembled WGS sequence"/>
</dbReference>
<evidence type="ECO:0000259" key="3">
    <source>
        <dbReference type="PROSITE" id="PS50055"/>
    </source>
</evidence>
<dbReference type="InterPro" id="IPR000387">
    <property type="entry name" value="Tyr_Pase_dom"/>
</dbReference>
<reference evidence="5" key="1">
    <citation type="submission" date="2023-06" db="EMBL/GenBank/DDBJ databases">
        <authorList>
            <person name="Delattre M."/>
        </authorList>
    </citation>
    <scope>NUCLEOTIDE SEQUENCE</scope>
    <source>
        <strain evidence="5">AF72</strain>
    </source>
</reference>
<feature type="region of interest" description="Disordered" evidence="1">
    <location>
        <begin position="25"/>
        <end position="56"/>
    </location>
</feature>
<dbReference type="SUPFAM" id="SSF52799">
    <property type="entry name" value="(Phosphotyrosine protein) phosphatases II"/>
    <property type="match status" value="1"/>
</dbReference>
<dbReference type="EMBL" id="CATQJA010001379">
    <property type="protein sequence ID" value="CAJ0567015.1"/>
    <property type="molecule type" value="Genomic_DNA"/>
</dbReference>
<proteinExistence type="predicted"/>
<feature type="non-terminal residue" evidence="5">
    <location>
        <position position="1"/>
    </location>
</feature>
<dbReference type="SMART" id="SM00404">
    <property type="entry name" value="PTPc_motif"/>
    <property type="match status" value="1"/>
</dbReference>
<dbReference type="InterPro" id="IPR000242">
    <property type="entry name" value="PTP_cat"/>
</dbReference>
<organism evidence="5 6">
    <name type="scientific">Mesorhabditis spiculigera</name>
    <dbReference type="NCBI Taxonomy" id="96644"/>
    <lineage>
        <taxon>Eukaryota</taxon>
        <taxon>Metazoa</taxon>
        <taxon>Ecdysozoa</taxon>
        <taxon>Nematoda</taxon>
        <taxon>Chromadorea</taxon>
        <taxon>Rhabditida</taxon>
        <taxon>Rhabditina</taxon>
        <taxon>Rhabditomorpha</taxon>
        <taxon>Rhabditoidea</taxon>
        <taxon>Rhabditidae</taxon>
        <taxon>Mesorhabditinae</taxon>
        <taxon>Mesorhabditis</taxon>
    </lineage>
</organism>
<dbReference type="GO" id="GO:0004725">
    <property type="term" value="F:protein tyrosine phosphatase activity"/>
    <property type="evidence" value="ECO:0007669"/>
    <property type="project" value="InterPro"/>
</dbReference>
<evidence type="ECO:0000256" key="2">
    <source>
        <dbReference type="SAM" id="SignalP"/>
    </source>
</evidence>
<dbReference type="InterPro" id="IPR029021">
    <property type="entry name" value="Prot-tyrosine_phosphatase-like"/>
</dbReference>
<evidence type="ECO:0000313" key="6">
    <source>
        <dbReference type="Proteomes" id="UP001177023"/>
    </source>
</evidence>
<dbReference type="PROSITE" id="PS50056">
    <property type="entry name" value="TYR_PHOSPHATASE_2"/>
    <property type="match status" value="1"/>
</dbReference>
<keyword evidence="6" id="KW-1185">Reference proteome</keyword>
<name>A0AA36CER0_9BILA</name>
<dbReference type="AlphaFoldDB" id="A0AA36CER0"/>
<accession>A0AA36CER0</accession>
<evidence type="ECO:0000256" key="1">
    <source>
        <dbReference type="SAM" id="MobiDB-lite"/>
    </source>
</evidence>
<feature type="domain" description="Tyrosine specific protein phosphatases" evidence="4">
    <location>
        <begin position="284"/>
        <end position="329"/>
    </location>
</feature>
<dbReference type="Gene3D" id="3.90.190.10">
    <property type="entry name" value="Protein tyrosine phosphatase superfamily"/>
    <property type="match status" value="1"/>
</dbReference>
<keyword evidence="2" id="KW-0732">Signal</keyword>
<dbReference type="SMART" id="SM00194">
    <property type="entry name" value="PTPc"/>
    <property type="match status" value="1"/>
</dbReference>
<evidence type="ECO:0000313" key="5">
    <source>
        <dbReference type="EMBL" id="CAJ0567015.1"/>
    </source>
</evidence>
<feature type="chain" id="PRO_5041356461" evidence="2">
    <location>
        <begin position="18"/>
        <end position="391"/>
    </location>
</feature>
<comment type="caution">
    <text evidence="5">The sequence shown here is derived from an EMBL/GenBank/DDBJ whole genome shotgun (WGS) entry which is preliminary data.</text>
</comment>
<evidence type="ECO:0000259" key="4">
    <source>
        <dbReference type="PROSITE" id="PS50056"/>
    </source>
</evidence>
<gene>
    <name evidence="5" type="ORF">MSPICULIGERA_LOCUS5586</name>
</gene>
<feature type="domain" description="Tyrosine-protein phosphatase" evidence="3">
    <location>
        <begin position="73"/>
        <end position="338"/>
    </location>
</feature>
<sequence>MGIHTIVISGQLVIALAVPPLPSPEMAAQSAEKKTSKPDPPKPKRPKKRKQPSSGQIAEEFIISTLEKGIEGLRREFNRNPRIYDTAKCTVSCRNPTLNRYKDIGCHDHNRVHVVGANPDEYIHANYVGIEKNPKCFICTQGPMEATCADFWMMVIQQKAWSILMLGEFEEQNRPRCAKYYPDKLGQQLTFQTRDRGPIVVTNSGEEEDMGGRRSTDEMVLFIRPGHAAQVHIRHMTVRGLDSEYEVTHYHVAARFRWVNWPDRGAPPPNQDPFNLLYDMCCGSDSSPIVLHCSAGVGRAGALVLMRAVLEKELRQCRAGLVQTPHQYYYVHAALLKFLSDTICKRDRMIKLRPKAMPFWADYKKEIDKVNDANNKSTMSYLPSLEKEKQI</sequence>
<dbReference type="Pfam" id="PF00102">
    <property type="entry name" value="Y_phosphatase"/>
    <property type="match status" value="1"/>
</dbReference>
<dbReference type="PROSITE" id="PS50055">
    <property type="entry name" value="TYR_PHOSPHATASE_PTP"/>
    <property type="match status" value="1"/>
</dbReference>
<dbReference type="CDD" id="cd00047">
    <property type="entry name" value="PTPc"/>
    <property type="match status" value="1"/>
</dbReference>
<dbReference type="PRINTS" id="PR00700">
    <property type="entry name" value="PRTYPHPHTASE"/>
</dbReference>